<dbReference type="GO" id="GO:0000049">
    <property type="term" value="F:tRNA binding"/>
    <property type="evidence" value="ECO:0007669"/>
    <property type="project" value="TreeGrafter"/>
</dbReference>
<feature type="coiled-coil region" evidence="5">
    <location>
        <begin position="271"/>
        <end position="359"/>
    </location>
</feature>
<keyword evidence="3" id="KW-0808">Transferase</keyword>
<protein>
    <recommendedName>
        <fullName evidence="7">Methyltransferase type 11 domain-containing protein</fullName>
    </recommendedName>
</protein>
<gene>
    <name evidence="8" type="ORF">GAYE_SCF05G2645</name>
</gene>
<evidence type="ECO:0000313" key="8">
    <source>
        <dbReference type="EMBL" id="KAK4524742.1"/>
    </source>
</evidence>
<organism evidence="8 9">
    <name type="scientific">Galdieria yellowstonensis</name>
    <dbReference type="NCBI Taxonomy" id="3028027"/>
    <lineage>
        <taxon>Eukaryota</taxon>
        <taxon>Rhodophyta</taxon>
        <taxon>Bangiophyceae</taxon>
        <taxon>Galdieriales</taxon>
        <taxon>Galdieriaceae</taxon>
        <taxon>Galdieria</taxon>
    </lineage>
</organism>
<dbReference type="PANTHER" id="PTHR13069:SF21">
    <property type="entry name" value="ALKYLATED DNA REPAIR PROTEIN ALKB HOMOLOG 8"/>
    <property type="match status" value="1"/>
</dbReference>
<dbReference type="GO" id="GO:0000445">
    <property type="term" value="C:THO complex part of transcription export complex"/>
    <property type="evidence" value="ECO:0007669"/>
    <property type="project" value="InterPro"/>
</dbReference>
<dbReference type="GO" id="GO:0008757">
    <property type="term" value="F:S-adenosylmethionine-dependent methyltransferase activity"/>
    <property type="evidence" value="ECO:0007669"/>
    <property type="project" value="InterPro"/>
</dbReference>
<dbReference type="InterPro" id="IPR013216">
    <property type="entry name" value="Methyltransf_11"/>
</dbReference>
<dbReference type="InterPro" id="IPR008501">
    <property type="entry name" value="THOC7/Mft1"/>
</dbReference>
<evidence type="ECO:0000256" key="5">
    <source>
        <dbReference type="SAM" id="Coils"/>
    </source>
</evidence>
<keyword evidence="2" id="KW-0489">Methyltransferase</keyword>
<evidence type="ECO:0000256" key="4">
    <source>
        <dbReference type="ARBA" id="ARBA00023242"/>
    </source>
</evidence>
<name>A0AAV9IBH0_9RHOD</name>
<dbReference type="Pfam" id="PF08241">
    <property type="entry name" value="Methyltransf_11"/>
    <property type="match status" value="1"/>
</dbReference>
<dbReference type="InterPro" id="IPR051422">
    <property type="entry name" value="AlkB_tRNA_MeTrf/Diox"/>
</dbReference>
<comment type="caution">
    <text evidence="8">The sequence shown here is derived from an EMBL/GenBank/DDBJ whole genome shotgun (WGS) entry which is preliminary data.</text>
</comment>
<evidence type="ECO:0000256" key="3">
    <source>
        <dbReference type="ARBA" id="ARBA00022679"/>
    </source>
</evidence>
<proteinExistence type="predicted"/>
<reference evidence="8 9" key="1">
    <citation type="submission" date="2022-07" db="EMBL/GenBank/DDBJ databases">
        <title>Genome-wide signatures of adaptation to extreme environments.</title>
        <authorList>
            <person name="Cho C.H."/>
            <person name="Yoon H.S."/>
        </authorList>
    </citation>
    <scope>NUCLEOTIDE SEQUENCE [LARGE SCALE GENOMIC DNA]</scope>
    <source>
        <strain evidence="8 9">108.79 E11</strain>
    </source>
</reference>
<feature type="region of interest" description="Disordered" evidence="6">
    <location>
        <begin position="390"/>
        <end position="418"/>
    </location>
</feature>
<evidence type="ECO:0000256" key="1">
    <source>
        <dbReference type="ARBA" id="ARBA00004123"/>
    </source>
</evidence>
<dbReference type="Gene3D" id="3.40.50.150">
    <property type="entry name" value="Vaccinia Virus protein VP39"/>
    <property type="match status" value="1"/>
</dbReference>
<dbReference type="InterPro" id="IPR029063">
    <property type="entry name" value="SAM-dependent_MTases_sf"/>
</dbReference>
<evidence type="ECO:0000313" key="9">
    <source>
        <dbReference type="Proteomes" id="UP001300502"/>
    </source>
</evidence>
<dbReference type="GO" id="GO:0030488">
    <property type="term" value="P:tRNA methylation"/>
    <property type="evidence" value="ECO:0007669"/>
    <property type="project" value="TreeGrafter"/>
</dbReference>
<feature type="compositionally biased region" description="Polar residues" evidence="6">
    <location>
        <begin position="390"/>
        <end position="399"/>
    </location>
</feature>
<evidence type="ECO:0000256" key="2">
    <source>
        <dbReference type="ARBA" id="ARBA00022603"/>
    </source>
</evidence>
<keyword evidence="5" id="KW-0175">Coiled coil</keyword>
<dbReference type="GO" id="GO:0005737">
    <property type="term" value="C:cytoplasm"/>
    <property type="evidence" value="ECO:0007669"/>
    <property type="project" value="TreeGrafter"/>
</dbReference>
<dbReference type="CDD" id="cd02440">
    <property type="entry name" value="AdoMet_MTases"/>
    <property type="match status" value="1"/>
</dbReference>
<dbReference type="GO" id="GO:0106335">
    <property type="term" value="F:tRNA (5-carboxymethyluridine(34)-5-O)-methyltransferase activity"/>
    <property type="evidence" value="ECO:0007669"/>
    <property type="project" value="TreeGrafter"/>
</dbReference>
<keyword evidence="4" id="KW-0539">Nucleus</keyword>
<dbReference type="Pfam" id="PF05615">
    <property type="entry name" value="THOC7"/>
    <property type="match status" value="1"/>
</dbReference>
<dbReference type="GO" id="GO:0006397">
    <property type="term" value="P:mRNA processing"/>
    <property type="evidence" value="ECO:0007669"/>
    <property type="project" value="InterPro"/>
</dbReference>
<dbReference type="SUPFAM" id="SSF53335">
    <property type="entry name" value="S-adenosyl-L-methionine-dependent methyltransferases"/>
    <property type="match status" value="1"/>
</dbReference>
<comment type="subcellular location">
    <subcellularLocation>
        <location evidence="1">Nucleus</location>
    </subcellularLocation>
</comment>
<dbReference type="PANTHER" id="PTHR13069">
    <property type="entry name" value="ALKYLATED DNA REPAIR PROTEIN ALKB HOMOLOG 8"/>
    <property type="match status" value="1"/>
</dbReference>
<keyword evidence="9" id="KW-1185">Reference proteome</keyword>
<evidence type="ECO:0000259" key="7">
    <source>
        <dbReference type="Pfam" id="PF08241"/>
    </source>
</evidence>
<dbReference type="AlphaFoldDB" id="A0AAV9IBH0"/>
<feature type="domain" description="Methyltransferase type 11" evidence="7">
    <location>
        <begin position="44"/>
        <end position="123"/>
    </location>
</feature>
<feature type="compositionally biased region" description="Basic and acidic residues" evidence="6">
    <location>
        <begin position="404"/>
        <end position="418"/>
    </location>
</feature>
<evidence type="ECO:0000256" key="6">
    <source>
        <dbReference type="SAM" id="MobiDB-lite"/>
    </source>
</evidence>
<accession>A0AAV9IBH0</accession>
<dbReference type="EMBL" id="JANCYU010000025">
    <property type="protein sequence ID" value="KAK4524742.1"/>
    <property type="molecule type" value="Genomic_DNA"/>
</dbReference>
<sequence length="418" mass="48756">MEEEDKTELLFPAQEQIVSFVQESSVSLGCLVLYLNKRKQLLLLDVGCGRNGSLSHVNWKPRSVPLLWLGLDTSANAVYHFQQVARKSNFIVEGMVASAYALPFRENIFDTILCQSVLHHCPTAYKRQLIWENIYAACLLKPPFCIYLTVCAFEQTNKRLASQDALVPDKNGRLASSSPKEINTPCSCSYWKRMEEDDPILVRRALARETNLKNLAKRIASVYSLWCRQNNAESQQEELVSARNALGRELTRFELNLKKLVFIGNTTVCEDQQLQATERQLEDDIRQVELEVQQLKRQLQIEKTQRRRKEEYSLIASSIMELPDREKLQQEIEQTMKEIQQLEQQRKQLESEKDQRARQFQLLLQSIKELSSQTDDSWYKWWKEWFTSNTQQQDTSSISYGEDLENKETSHMVRMEES</sequence>
<dbReference type="Proteomes" id="UP001300502">
    <property type="component" value="Unassembled WGS sequence"/>
</dbReference>
<dbReference type="GO" id="GO:0002098">
    <property type="term" value="P:tRNA wobble uridine modification"/>
    <property type="evidence" value="ECO:0007669"/>
    <property type="project" value="TreeGrafter"/>
</dbReference>